<dbReference type="Pfam" id="PF08100">
    <property type="entry name" value="Dimerisation"/>
    <property type="match status" value="1"/>
</dbReference>
<dbReference type="InterPro" id="IPR016461">
    <property type="entry name" value="COMT-like"/>
</dbReference>
<keyword evidence="8" id="KW-1185">Reference proteome</keyword>
<dbReference type="PROSITE" id="PS51683">
    <property type="entry name" value="SAM_OMT_II"/>
    <property type="match status" value="1"/>
</dbReference>
<feature type="domain" description="O-methyltransferase C-terminal" evidence="5">
    <location>
        <begin position="242"/>
        <end position="462"/>
    </location>
</feature>
<dbReference type="SUPFAM" id="SSF46785">
    <property type="entry name" value="Winged helix' DNA-binding domain"/>
    <property type="match status" value="1"/>
</dbReference>
<dbReference type="GO" id="GO:0046983">
    <property type="term" value="F:protein dimerization activity"/>
    <property type="evidence" value="ECO:0007669"/>
    <property type="project" value="InterPro"/>
</dbReference>
<dbReference type="GO" id="GO:0008171">
    <property type="term" value="F:O-methyltransferase activity"/>
    <property type="evidence" value="ECO:0007669"/>
    <property type="project" value="InterPro"/>
</dbReference>
<dbReference type="InterPro" id="IPR001077">
    <property type="entry name" value="COMT_C"/>
</dbReference>
<dbReference type="EMBL" id="QAPG01000036">
    <property type="protein sequence ID" value="TDZ35917.1"/>
    <property type="molecule type" value="Genomic_DNA"/>
</dbReference>
<evidence type="ECO:0000259" key="5">
    <source>
        <dbReference type="Pfam" id="PF00891"/>
    </source>
</evidence>
<dbReference type="InterPro" id="IPR036388">
    <property type="entry name" value="WH-like_DNA-bd_sf"/>
</dbReference>
<evidence type="ECO:0000256" key="2">
    <source>
        <dbReference type="ARBA" id="ARBA00022679"/>
    </source>
</evidence>
<dbReference type="InterPro" id="IPR012967">
    <property type="entry name" value="COMT_dimerisation"/>
</dbReference>
<name>A0A4R8QB38_9PEZI</name>
<comment type="caution">
    <text evidence="7">The sequence shown here is derived from an EMBL/GenBank/DDBJ whole genome shotgun (WGS) entry which is preliminary data.</text>
</comment>
<feature type="domain" description="O-methyltransferase dimerisation" evidence="6">
    <location>
        <begin position="116"/>
        <end position="193"/>
    </location>
</feature>
<feature type="region of interest" description="Disordered" evidence="4">
    <location>
        <begin position="34"/>
        <end position="83"/>
    </location>
</feature>
<evidence type="ECO:0000256" key="4">
    <source>
        <dbReference type="SAM" id="MobiDB-lite"/>
    </source>
</evidence>
<keyword evidence="3" id="KW-0949">S-adenosyl-L-methionine</keyword>
<dbReference type="PANTHER" id="PTHR43712">
    <property type="entry name" value="PUTATIVE (AFU_ORTHOLOGUE AFUA_4G14580)-RELATED"/>
    <property type="match status" value="1"/>
</dbReference>
<dbReference type="PANTHER" id="PTHR43712:SF2">
    <property type="entry name" value="O-METHYLTRANSFERASE CICE"/>
    <property type="match status" value="1"/>
</dbReference>
<organism evidence="7 8">
    <name type="scientific">Colletotrichum spinosum</name>
    <dbReference type="NCBI Taxonomy" id="1347390"/>
    <lineage>
        <taxon>Eukaryota</taxon>
        <taxon>Fungi</taxon>
        <taxon>Dikarya</taxon>
        <taxon>Ascomycota</taxon>
        <taxon>Pezizomycotina</taxon>
        <taxon>Sordariomycetes</taxon>
        <taxon>Hypocreomycetidae</taxon>
        <taxon>Glomerellales</taxon>
        <taxon>Glomerellaceae</taxon>
        <taxon>Colletotrichum</taxon>
        <taxon>Colletotrichum orbiculare species complex</taxon>
    </lineage>
</organism>
<feature type="compositionally biased region" description="Gly residues" evidence="4">
    <location>
        <begin position="48"/>
        <end position="64"/>
    </location>
</feature>
<keyword evidence="1 7" id="KW-0489">Methyltransferase</keyword>
<dbReference type="SUPFAM" id="SSF53335">
    <property type="entry name" value="S-adenosyl-L-methionine-dependent methyltransferases"/>
    <property type="match status" value="1"/>
</dbReference>
<dbReference type="Gene3D" id="3.40.50.150">
    <property type="entry name" value="Vaccinia Virus protein VP39"/>
    <property type="match status" value="1"/>
</dbReference>
<sequence length="489" mass="52071">MATAEQQITHLRSLLDIVTTSINDLIDGLASSQSCGSTATNGNDKNGNGVGNGNGVSNGNGASNGNGVKNDTRVPAQHGDIRIPKDAKMEQARKNILAATASLEAAVLTPQWRLAHLAFSYFVPRALHMAVEWKIPQLLEAAGPVGIDDLASRAGIADTRKLALVMRTLCAHHVFDETALNVFANNEASGALAADENLASAVRYASLLFSTADVLPGILGDPVLCASYAAKDSALARSVGKGMGQFDFINAHPEWRDCFNLGLVSLGEFVHGLTDVRGYPWEDTLRDGAVVVDVGGGVGGSIQALRTNFAERRDDFVGIVQDQPGMIEHAAAHWQKTDPEALASGAVRLTAHDFFRENPVKGADVYWLRAVIVDWQDEDLATIFTHIARAMAPGKSRLLIGEYVMHPTCGDELLPDAPAPLPKSYGAFQAMGLILGFVLTVGPNGRHRTVQEVSNVAEAAGLKIAKVWVCRGLASVIECRLREDGGSVR</sequence>
<proteinExistence type="predicted"/>
<dbReference type="GO" id="GO:0032259">
    <property type="term" value="P:methylation"/>
    <property type="evidence" value="ECO:0007669"/>
    <property type="project" value="UniProtKB-KW"/>
</dbReference>
<keyword evidence="2 7" id="KW-0808">Transferase</keyword>
<evidence type="ECO:0000256" key="3">
    <source>
        <dbReference type="ARBA" id="ARBA00022691"/>
    </source>
</evidence>
<dbReference type="Proteomes" id="UP000295083">
    <property type="component" value="Unassembled WGS sequence"/>
</dbReference>
<evidence type="ECO:0000313" key="7">
    <source>
        <dbReference type="EMBL" id="TDZ35917.1"/>
    </source>
</evidence>
<dbReference type="InterPro" id="IPR036390">
    <property type="entry name" value="WH_DNA-bd_sf"/>
</dbReference>
<gene>
    <name evidence="7" type="primary">gedA</name>
    <name evidence="7" type="ORF">C8035_v008385</name>
</gene>
<reference evidence="7 8" key="1">
    <citation type="submission" date="2018-11" db="EMBL/GenBank/DDBJ databases">
        <title>Genome sequence and assembly of Colletotrichum spinosum.</title>
        <authorList>
            <person name="Gan P."/>
            <person name="Shirasu K."/>
        </authorList>
    </citation>
    <scope>NUCLEOTIDE SEQUENCE [LARGE SCALE GENOMIC DNA]</scope>
    <source>
        <strain evidence="7 8">CBS 515.97</strain>
    </source>
</reference>
<evidence type="ECO:0000256" key="1">
    <source>
        <dbReference type="ARBA" id="ARBA00022603"/>
    </source>
</evidence>
<dbReference type="AlphaFoldDB" id="A0A4R8QB38"/>
<dbReference type="InterPro" id="IPR029063">
    <property type="entry name" value="SAM-dependent_MTases_sf"/>
</dbReference>
<dbReference type="Gene3D" id="1.10.10.10">
    <property type="entry name" value="Winged helix-like DNA-binding domain superfamily/Winged helix DNA-binding domain"/>
    <property type="match status" value="1"/>
</dbReference>
<dbReference type="Pfam" id="PF00891">
    <property type="entry name" value="Methyltransf_2"/>
    <property type="match status" value="1"/>
</dbReference>
<protein>
    <submittedName>
        <fullName evidence="7">O-methyltransferase gedA</fullName>
    </submittedName>
</protein>
<evidence type="ECO:0000259" key="6">
    <source>
        <dbReference type="Pfam" id="PF08100"/>
    </source>
</evidence>
<accession>A0A4R8QB38</accession>
<evidence type="ECO:0000313" key="8">
    <source>
        <dbReference type="Proteomes" id="UP000295083"/>
    </source>
</evidence>